<feature type="region of interest" description="Disordered" evidence="1">
    <location>
        <begin position="44"/>
        <end position="67"/>
    </location>
</feature>
<evidence type="ECO:0000313" key="3">
    <source>
        <dbReference type="Proteomes" id="UP000215086"/>
    </source>
</evidence>
<reference evidence="2 3" key="1">
    <citation type="journal article" name="Front. Microbiol.">
        <title>Sugar Metabolism of the First Thermophilic Planctomycete Thermogutta terrifontis: Comparative Genomic and Transcriptomic Approaches.</title>
        <authorList>
            <person name="Elcheninov A.G."/>
            <person name="Menzel P."/>
            <person name="Gudbergsdottir S.R."/>
            <person name="Slesarev A.I."/>
            <person name="Kadnikov V.V."/>
            <person name="Krogh A."/>
            <person name="Bonch-Osmolovskaya E.A."/>
            <person name="Peng X."/>
            <person name="Kublanov I.V."/>
        </authorList>
    </citation>
    <scope>NUCLEOTIDE SEQUENCE [LARGE SCALE GENOMIC DNA]</scope>
    <source>
        <strain evidence="2 3">R1</strain>
    </source>
</reference>
<gene>
    <name evidence="2" type="ORF">THTE_4242</name>
</gene>
<dbReference type="Proteomes" id="UP000215086">
    <property type="component" value="Chromosome"/>
</dbReference>
<name>A0A286RLJ1_9BACT</name>
<evidence type="ECO:0000256" key="1">
    <source>
        <dbReference type="SAM" id="MobiDB-lite"/>
    </source>
</evidence>
<accession>A0A286RLJ1</accession>
<dbReference type="AlphaFoldDB" id="A0A286RLJ1"/>
<dbReference type="EMBL" id="CP018477">
    <property type="protein sequence ID" value="ASV76843.1"/>
    <property type="molecule type" value="Genomic_DNA"/>
</dbReference>
<keyword evidence="3" id="KW-1185">Reference proteome</keyword>
<sequence length="67" mass="7157">MEVGAATIRNTLAELGFRWGRPKLDLAHRQDPADVARAKRLRNGALKKRSSAAAAGPSCISTKPNST</sequence>
<evidence type="ECO:0000313" key="2">
    <source>
        <dbReference type="EMBL" id="ASV76843.1"/>
    </source>
</evidence>
<evidence type="ECO:0008006" key="4">
    <source>
        <dbReference type="Google" id="ProtNLM"/>
    </source>
</evidence>
<protein>
    <recommendedName>
        <fullName evidence="4">Winged helix-turn helix domain-containing protein</fullName>
    </recommendedName>
</protein>
<proteinExistence type="predicted"/>
<organism evidence="2 3">
    <name type="scientific">Thermogutta terrifontis</name>
    <dbReference type="NCBI Taxonomy" id="1331910"/>
    <lineage>
        <taxon>Bacteria</taxon>
        <taxon>Pseudomonadati</taxon>
        <taxon>Planctomycetota</taxon>
        <taxon>Planctomycetia</taxon>
        <taxon>Pirellulales</taxon>
        <taxon>Thermoguttaceae</taxon>
        <taxon>Thermogutta</taxon>
    </lineage>
</organism>
<dbReference type="KEGG" id="ttf:THTE_4242"/>